<name>A0A8J2JNV4_9HEXA</name>
<reference evidence="1" key="1">
    <citation type="submission" date="2021-06" db="EMBL/GenBank/DDBJ databases">
        <authorList>
            <person name="Hodson N. C."/>
            <person name="Mongue J. A."/>
            <person name="Jaron S. K."/>
        </authorList>
    </citation>
    <scope>NUCLEOTIDE SEQUENCE</scope>
</reference>
<organism evidence="1 2">
    <name type="scientific">Allacma fusca</name>
    <dbReference type="NCBI Taxonomy" id="39272"/>
    <lineage>
        <taxon>Eukaryota</taxon>
        <taxon>Metazoa</taxon>
        <taxon>Ecdysozoa</taxon>
        <taxon>Arthropoda</taxon>
        <taxon>Hexapoda</taxon>
        <taxon>Collembola</taxon>
        <taxon>Symphypleona</taxon>
        <taxon>Sminthuridae</taxon>
        <taxon>Allacma</taxon>
    </lineage>
</organism>
<dbReference type="OrthoDB" id="6108017at2759"/>
<keyword evidence="2" id="KW-1185">Reference proteome</keyword>
<feature type="non-terminal residue" evidence="1">
    <location>
        <position position="1"/>
    </location>
</feature>
<dbReference type="Proteomes" id="UP000708208">
    <property type="component" value="Unassembled WGS sequence"/>
</dbReference>
<sequence>ELNLNKHGYNYLRGALTDNADLKAVHKEMFQAVKNGFCLLGFRLEE</sequence>
<dbReference type="EMBL" id="CAJVCH010097325">
    <property type="protein sequence ID" value="CAG7723269.1"/>
    <property type="molecule type" value="Genomic_DNA"/>
</dbReference>
<comment type="caution">
    <text evidence="1">The sequence shown here is derived from an EMBL/GenBank/DDBJ whole genome shotgun (WGS) entry which is preliminary data.</text>
</comment>
<evidence type="ECO:0000313" key="2">
    <source>
        <dbReference type="Proteomes" id="UP000708208"/>
    </source>
</evidence>
<gene>
    <name evidence="1" type="ORF">AFUS01_LOCUS12366</name>
</gene>
<protein>
    <submittedName>
        <fullName evidence="1">Uncharacterized protein</fullName>
    </submittedName>
</protein>
<accession>A0A8J2JNV4</accession>
<proteinExistence type="predicted"/>
<dbReference type="AlphaFoldDB" id="A0A8J2JNV4"/>
<evidence type="ECO:0000313" key="1">
    <source>
        <dbReference type="EMBL" id="CAG7723269.1"/>
    </source>
</evidence>
<feature type="non-terminal residue" evidence="1">
    <location>
        <position position="46"/>
    </location>
</feature>